<dbReference type="PANTHER" id="PTHR30435:SF19">
    <property type="entry name" value="FLAGELLAR BASAL-BODY ROD PROTEIN FLGG"/>
    <property type="match status" value="1"/>
</dbReference>
<name>A0A923LWA5_9FIRM</name>
<evidence type="ECO:0000313" key="6">
    <source>
        <dbReference type="EMBL" id="MBC5725104.1"/>
    </source>
</evidence>
<evidence type="ECO:0000259" key="5">
    <source>
        <dbReference type="Pfam" id="PF22692"/>
    </source>
</evidence>
<feature type="domain" description="Flagellar basal body rod protein N-terminal" evidence="3">
    <location>
        <begin position="5"/>
        <end position="35"/>
    </location>
</feature>
<accession>A0A923LWA5</accession>
<keyword evidence="6" id="KW-0282">Flagellum</keyword>
<dbReference type="EMBL" id="JACOPL010000005">
    <property type="protein sequence ID" value="MBC5725104.1"/>
    <property type="molecule type" value="Genomic_DNA"/>
</dbReference>
<dbReference type="InterPro" id="IPR001444">
    <property type="entry name" value="Flag_bb_rod_N"/>
</dbReference>
<comment type="similarity">
    <text evidence="1 2">Belongs to the flagella basal body rod proteins family.</text>
</comment>
<dbReference type="InterPro" id="IPR010930">
    <property type="entry name" value="Flg_bb/hook_C_dom"/>
</dbReference>
<evidence type="ECO:0000256" key="1">
    <source>
        <dbReference type="ARBA" id="ARBA00009677"/>
    </source>
</evidence>
<proteinExistence type="inferred from homology"/>
<evidence type="ECO:0000256" key="2">
    <source>
        <dbReference type="RuleBase" id="RU362116"/>
    </source>
</evidence>
<dbReference type="Pfam" id="PF22692">
    <property type="entry name" value="LlgE_F_G_D1"/>
    <property type="match status" value="1"/>
</dbReference>
<dbReference type="InterPro" id="IPR053967">
    <property type="entry name" value="LlgE_F_G-like_D1"/>
</dbReference>
<protein>
    <submittedName>
        <fullName evidence="6">Flagellar hook-basal body complex protein</fullName>
    </submittedName>
</protein>
<feature type="domain" description="Flagellar hook protein FlgE/F/G-like D1" evidence="5">
    <location>
        <begin position="88"/>
        <end position="142"/>
    </location>
</feature>
<dbReference type="GO" id="GO:0071978">
    <property type="term" value="P:bacterial-type flagellum-dependent swarming motility"/>
    <property type="evidence" value="ECO:0007669"/>
    <property type="project" value="TreeGrafter"/>
</dbReference>
<keyword evidence="7" id="KW-1185">Reference proteome</keyword>
<evidence type="ECO:0000259" key="3">
    <source>
        <dbReference type="Pfam" id="PF00460"/>
    </source>
</evidence>
<organism evidence="6 7">
    <name type="scientific">Agathobaculum faecis</name>
    <dbReference type="NCBI Taxonomy" id="2763013"/>
    <lineage>
        <taxon>Bacteria</taxon>
        <taxon>Bacillati</taxon>
        <taxon>Bacillota</taxon>
        <taxon>Clostridia</taxon>
        <taxon>Eubacteriales</taxon>
        <taxon>Butyricicoccaceae</taxon>
        <taxon>Agathobaculum</taxon>
    </lineage>
</organism>
<keyword evidence="6" id="KW-0969">Cilium</keyword>
<comment type="subcellular location">
    <subcellularLocation>
        <location evidence="2">Bacterial flagellum basal body</location>
    </subcellularLocation>
</comment>
<dbReference type="InterPro" id="IPR020013">
    <property type="entry name" value="Flagellar_FlgE/F/G"/>
</dbReference>
<dbReference type="Proteomes" id="UP000606499">
    <property type="component" value="Unassembled WGS sequence"/>
</dbReference>
<keyword evidence="6" id="KW-0966">Cell projection</keyword>
<dbReference type="GO" id="GO:0009425">
    <property type="term" value="C:bacterial-type flagellum basal body"/>
    <property type="evidence" value="ECO:0007669"/>
    <property type="project" value="UniProtKB-SubCell"/>
</dbReference>
<dbReference type="RefSeq" id="WP_054327102.1">
    <property type="nucleotide sequence ID" value="NZ_JACOPL010000005.1"/>
</dbReference>
<comment type="caution">
    <text evidence="6">The sequence shown here is derived from an EMBL/GenBank/DDBJ whole genome shotgun (WGS) entry which is preliminary data.</text>
</comment>
<dbReference type="SUPFAM" id="SSF117143">
    <property type="entry name" value="Flagellar hook protein flgE"/>
    <property type="match status" value="1"/>
</dbReference>
<feature type="domain" description="Flagellar basal-body/hook protein C-terminal" evidence="4">
    <location>
        <begin position="192"/>
        <end position="236"/>
    </location>
</feature>
<dbReference type="AlphaFoldDB" id="A0A923LWA5"/>
<evidence type="ECO:0000259" key="4">
    <source>
        <dbReference type="Pfam" id="PF06429"/>
    </source>
</evidence>
<sequence length="238" mass="25894">MNQSFYAASVAVSQQQKRLNVTANNLANVNNAGFKAEKAQFSDLLYRNWTGPDNAALPRGSGSRMIQTATDFSQGAMMTRESGQNYGIEGLGFFALLNPQSNEICYTRSGAFHWGSVQRGEQAVFYLCDSDGYYVLDQNRQPIELTNGTEAAYPVGVFDFANTDGMQHLGSNKLLPVAKNGAPLPATGKAMKGVLEASNTDIATEFGKVIEAQRSFSYALKMLQTQDEVESTINGLRT</sequence>
<dbReference type="Pfam" id="PF00460">
    <property type="entry name" value="Flg_bb_rod"/>
    <property type="match status" value="1"/>
</dbReference>
<keyword evidence="2" id="KW-0975">Bacterial flagellum</keyword>
<dbReference type="Pfam" id="PF06429">
    <property type="entry name" value="Flg_bbr_C"/>
    <property type="match status" value="1"/>
</dbReference>
<reference evidence="6" key="1">
    <citation type="submission" date="2020-08" db="EMBL/GenBank/DDBJ databases">
        <title>Genome public.</title>
        <authorList>
            <person name="Liu C."/>
            <person name="Sun Q."/>
        </authorList>
    </citation>
    <scope>NUCLEOTIDE SEQUENCE</scope>
    <source>
        <strain evidence="6">NSJ-28</strain>
    </source>
</reference>
<dbReference type="InterPro" id="IPR037925">
    <property type="entry name" value="FlgE/F/G-like"/>
</dbReference>
<dbReference type="NCBIfam" id="TIGR03506">
    <property type="entry name" value="FlgEFG_subfam"/>
    <property type="match status" value="1"/>
</dbReference>
<gene>
    <name evidence="6" type="ORF">H8S45_06490</name>
</gene>
<dbReference type="PANTHER" id="PTHR30435">
    <property type="entry name" value="FLAGELLAR PROTEIN"/>
    <property type="match status" value="1"/>
</dbReference>
<evidence type="ECO:0000313" key="7">
    <source>
        <dbReference type="Proteomes" id="UP000606499"/>
    </source>
</evidence>